<feature type="transmembrane region" description="Helical" evidence="6">
    <location>
        <begin position="35"/>
        <end position="57"/>
    </location>
</feature>
<evidence type="ECO:0000313" key="9">
    <source>
        <dbReference type="Proteomes" id="UP001163823"/>
    </source>
</evidence>
<feature type="transmembrane region" description="Helical" evidence="6">
    <location>
        <begin position="165"/>
        <end position="190"/>
    </location>
</feature>
<dbReference type="GO" id="GO:0016020">
    <property type="term" value="C:membrane"/>
    <property type="evidence" value="ECO:0007669"/>
    <property type="project" value="UniProtKB-SubCell"/>
</dbReference>
<dbReference type="SUPFAM" id="SSF103481">
    <property type="entry name" value="Multidrug resistance efflux transporter EmrE"/>
    <property type="match status" value="2"/>
</dbReference>
<dbReference type="Pfam" id="PF00892">
    <property type="entry name" value="EamA"/>
    <property type="match status" value="2"/>
</dbReference>
<sequence>MKGVGVTIAMVTVESLQVVLNIIIKVEITEGMSNFVFFVYSNTFALFFLLPSTFIFHRNRAPPQITISIICKILVLGLLSFSVLAFNNIGIGYGSPTLASTMVDLTPACTFILAIISRTEKLDLKMRSSQAKSLGTVISIAGALIVTFCKGMTLNGPLHSQQSDWIIGGVLLAASSFCLSVLFNVLTWIIKEYPAELVVTSIACIFETIQSFIVALIVERNPKAWILRPDMELFAILYSAIFCSTIRNAVQVWACRTKGPVYVAMFKPLGIVIALVLGVVFLGDTLYLGRLIGAAIIVIGFFAVIWGQTRKEKIVSEESGISSSVSTSSKTPLLQNTSIVA</sequence>
<proteinExistence type="inferred from homology"/>
<evidence type="ECO:0000256" key="1">
    <source>
        <dbReference type="ARBA" id="ARBA00004141"/>
    </source>
</evidence>
<keyword evidence="5 6" id="KW-0472">Membrane</keyword>
<protein>
    <recommendedName>
        <fullName evidence="6">WAT1-related protein</fullName>
    </recommendedName>
</protein>
<comment type="subcellular location">
    <subcellularLocation>
        <location evidence="1 6">Membrane</location>
        <topology evidence="1 6">Multi-pass membrane protein</topology>
    </subcellularLocation>
</comment>
<dbReference type="Proteomes" id="UP001163823">
    <property type="component" value="Chromosome 10"/>
</dbReference>
<dbReference type="InterPro" id="IPR000620">
    <property type="entry name" value="EamA_dom"/>
</dbReference>
<evidence type="ECO:0000313" key="8">
    <source>
        <dbReference type="EMBL" id="KAJ7953657.1"/>
    </source>
</evidence>
<comment type="similarity">
    <text evidence="2 6">Belongs to the drug/metabolite transporter (DMT) superfamily. Plant drug/metabolite exporter (P-DME) (TC 2.A.7.4) family.</text>
</comment>
<evidence type="ECO:0000256" key="6">
    <source>
        <dbReference type="RuleBase" id="RU363077"/>
    </source>
</evidence>
<feature type="transmembrane region" description="Helical" evidence="6">
    <location>
        <begin position="233"/>
        <end position="250"/>
    </location>
</feature>
<feature type="domain" description="EamA" evidence="7">
    <location>
        <begin position="168"/>
        <end position="305"/>
    </location>
</feature>
<evidence type="ECO:0000256" key="4">
    <source>
        <dbReference type="ARBA" id="ARBA00022989"/>
    </source>
</evidence>
<evidence type="ECO:0000259" key="7">
    <source>
        <dbReference type="Pfam" id="PF00892"/>
    </source>
</evidence>
<accession>A0AAD7L9K9</accession>
<feature type="transmembrane region" description="Helical" evidence="6">
    <location>
        <begin position="287"/>
        <end position="306"/>
    </location>
</feature>
<keyword evidence="3 6" id="KW-0812">Transmembrane</keyword>
<evidence type="ECO:0000256" key="2">
    <source>
        <dbReference type="ARBA" id="ARBA00007635"/>
    </source>
</evidence>
<dbReference type="PANTHER" id="PTHR31218">
    <property type="entry name" value="WAT1-RELATED PROTEIN"/>
    <property type="match status" value="1"/>
</dbReference>
<feature type="transmembrane region" description="Helical" evidence="6">
    <location>
        <begin position="136"/>
        <end position="153"/>
    </location>
</feature>
<name>A0AAD7L9K9_QUISA</name>
<dbReference type="KEGG" id="qsa:O6P43_025327"/>
<dbReference type="AlphaFoldDB" id="A0AAD7L9K9"/>
<dbReference type="EMBL" id="JARAOO010000010">
    <property type="protein sequence ID" value="KAJ7953657.1"/>
    <property type="molecule type" value="Genomic_DNA"/>
</dbReference>
<comment type="caution">
    <text evidence="8">The sequence shown here is derived from an EMBL/GenBank/DDBJ whole genome shotgun (WGS) entry which is preliminary data.</text>
</comment>
<keyword evidence="4 6" id="KW-1133">Transmembrane helix</keyword>
<keyword evidence="9" id="KW-1185">Reference proteome</keyword>
<organism evidence="8 9">
    <name type="scientific">Quillaja saponaria</name>
    <name type="common">Soap bark tree</name>
    <dbReference type="NCBI Taxonomy" id="32244"/>
    <lineage>
        <taxon>Eukaryota</taxon>
        <taxon>Viridiplantae</taxon>
        <taxon>Streptophyta</taxon>
        <taxon>Embryophyta</taxon>
        <taxon>Tracheophyta</taxon>
        <taxon>Spermatophyta</taxon>
        <taxon>Magnoliopsida</taxon>
        <taxon>eudicotyledons</taxon>
        <taxon>Gunneridae</taxon>
        <taxon>Pentapetalae</taxon>
        <taxon>rosids</taxon>
        <taxon>fabids</taxon>
        <taxon>Fabales</taxon>
        <taxon>Quillajaceae</taxon>
        <taxon>Quillaja</taxon>
    </lineage>
</organism>
<feature type="domain" description="EamA" evidence="7">
    <location>
        <begin position="28"/>
        <end position="147"/>
    </location>
</feature>
<dbReference type="InterPro" id="IPR037185">
    <property type="entry name" value="EmrE-like"/>
</dbReference>
<reference evidence="8" key="1">
    <citation type="journal article" date="2023" name="Science">
        <title>Elucidation of the pathway for biosynthesis of saponin adjuvants from the soapbark tree.</title>
        <authorList>
            <person name="Reed J."/>
            <person name="Orme A."/>
            <person name="El-Demerdash A."/>
            <person name="Owen C."/>
            <person name="Martin L.B.B."/>
            <person name="Misra R.C."/>
            <person name="Kikuchi S."/>
            <person name="Rejzek M."/>
            <person name="Martin A.C."/>
            <person name="Harkess A."/>
            <person name="Leebens-Mack J."/>
            <person name="Louveau T."/>
            <person name="Stephenson M.J."/>
            <person name="Osbourn A."/>
        </authorList>
    </citation>
    <scope>NUCLEOTIDE SEQUENCE</scope>
    <source>
        <strain evidence="8">S10</strain>
    </source>
</reference>
<evidence type="ECO:0000256" key="3">
    <source>
        <dbReference type="ARBA" id="ARBA00022692"/>
    </source>
</evidence>
<feature type="transmembrane region" description="Helical" evidence="6">
    <location>
        <begin position="262"/>
        <end position="281"/>
    </location>
</feature>
<dbReference type="InterPro" id="IPR030184">
    <property type="entry name" value="WAT1-related"/>
</dbReference>
<gene>
    <name evidence="8" type="ORF">O6P43_025327</name>
</gene>
<feature type="transmembrane region" description="Helical" evidence="6">
    <location>
        <begin position="197"/>
        <end position="218"/>
    </location>
</feature>
<dbReference type="GO" id="GO:0022857">
    <property type="term" value="F:transmembrane transporter activity"/>
    <property type="evidence" value="ECO:0007669"/>
    <property type="project" value="InterPro"/>
</dbReference>
<evidence type="ECO:0000256" key="5">
    <source>
        <dbReference type="ARBA" id="ARBA00023136"/>
    </source>
</evidence>
<feature type="transmembrane region" description="Helical" evidence="6">
    <location>
        <begin position="69"/>
        <end position="91"/>
    </location>
</feature>